<dbReference type="SUPFAM" id="SSF160379">
    <property type="entry name" value="SP0830-like"/>
    <property type="match status" value="1"/>
</dbReference>
<organism evidence="1 2">
    <name type="scientific">Moraxella porci DSM 25326</name>
    <dbReference type="NCBI Taxonomy" id="573983"/>
    <lineage>
        <taxon>Bacteria</taxon>
        <taxon>Pseudomonadati</taxon>
        <taxon>Pseudomonadota</taxon>
        <taxon>Gammaproteobacteria</taxon>
        <taxon>Moraxellales</taxon>
        <taxon>Moraxellaceae</taxon>
        <taxon>Moraxella</taxon>
    </lineage>
</organism>
<accession>A0A1T0CVG0</accession>
<gene>
    <name evidence="1" type="ORF">B0681_00005</name>
</gene>
<keyword evidence="2" id="KW-1185">Reference proteome</keyword>
<reference evidence="1 2" key="1">
    <citation type="submission" date="2017-02" db="EMBL/GenBank/DDBJ databases">
        <title>Draft genome sequence of Moraxella porci CCUG 54912T type strain.</title>
        <authorList>
            <person name="Salva-Serra F."/>
            <person name="Engstrom-Jakobsson H."/>
            <person name="Thorell K."/>
            <person name="Jaen-Luchoro D."/>
            <person name="Gonzales-Siles L."/>
            <person name="Karlsson R."/>
            <person name="Yazdan S."/>
            <person name="Boulund F."/>
            <person name="Johnning A."/>
            <person name="Engstrand L."/>
            <person name="Kristiansson E."/>
            <person name="Moore E."/>
        </authorList>
    </citation>
    <scope>NUCLEOTIDE SEQUENCE [LARGE SCALE GENOMIC DNA]</scope>
    <source>
        <strain evidence="1 2">CCUG 54912</strain>
    </source>
</reference>
<protein>
    <submittedName>
        <fullName evidence="1">Uncharacterized protein</fullName>
    </submittedName>
</protein>
<feature type="non-terminal residue" evidence="1">
    <location>
        <position position="1"/>
    </location>
</feature>
<evidence type="ECO:0000313" key="2">
    <source>
        <dbReference type="Proteomes" id="UP000190683"/>
    </source>
</evidence>
<dbReference type="Gene3D" id="3.30.70.1260">
    <property type="entry name" value="bacterial protein sp0830 like"/>
    <property type="match status" value="1"/>
</dbReference>
<sequence length="85" mass="10011">ANLVQPQTLKRQMAFFMPNFDVDNFIWATGQWQDEHGCLYIGKMACFWAGNQDNSLYHHPVITPKLLKNLSIRNSKTFEKLFEYL</sequence>
<dbReference type="STRING" id="573983.B0681_00005"/>
<comment type="caution">
    <text evidence="1">The sequence shown here is derived from an EMBL/GenBank/DDBJ whole genome shotgun (WGS) entry which is preliminary data.</text>
</comment>
<proteinExistence type="predicted"/>
<evidence type="ECO:0000313" key="1">
    <source>
        <dbReference type="EMBL" id="OOS26323.1"/>
    </source>
</evidence>
<dbReference type="Proteomes" id="UP000190683">
    <property type="component" value="Unassembled WGS sequence"/>
</dbReference>
<name>A0A1T0CVG0_9GAMM</name>
<dbReference type="EMBL" id="MUYV01000001">
    <property type="protein sequence ID" value="OOS26323.1"/>
    <property type="molecule type" value="Genomic_DNA"/>
</dbReference>
<dbReference type="AlphaFoldDB" id="A0A1T0CVG0"/>